<dbReference type="Gene3D" id="3.40.50.300">
    <property type="entry name" value="P-loop containing nucleotide triphosphate hydrolases"/>
    <property type="match status" value="1"/>
</dbReference>
<dbReference type="PANTHER" id="PTHR11361">
    <property type="entry name" value="DNA MISMATCH REPAIR PROTEIN MUTS FAMILY MEMBER"/>
    <property type="match status" value="1"/>
</dbReference>
<protein>
    <recommendedName>
        <fullName evidence="5">DNA mismatch repair proteins mutS family domain-containing protein</fullName>
    </recommendedName>
</protein>
<evidence type="ECO:0000256" key="1">
    <source>
        <dbReference type="ARBA" id="ARBA00022741"/>
    </source>
</evidence>
<keyword evidence="1" id="KW-0547">Nucleotide-binding</keyword>
<reference evidence="6" key="1">
    <citation type="submission" date="2020-10" db="EMBL/GenBank/DDBJ databases">
        <authorList>
            <person name="Gilroy R."/>
        </authorList>
    </citation>
    <scope>NUCLEOTIDE SEQUENCE</scope>
    <source>
        <strain evidence="6">ChiHcec3-11533</strain>
    </source>
</reference>
<dbReference type="GO" id="GO:0140664">
    <property type="term" value="F:ATP-dependent DNA damage sensor activity"/>
    <property type="evidence" value="ECO:0007669"/>
    <property type="project" value="InterPro"/>
</dbReference>
<keyword evidence="4" id="KW-1133">Transmembrane helix</keyword>
<dbReference type="EMBL" id="DVMU01000124">
    <property type="protein sequence ID" value="HIU34022.1"/>
    <property type="molecule type" value="Genomic_DNA"/>
</dbReference>
<feature type="transmembrane region" description="Helical" evidence="4">
    <location>
        <begin position="6"/>
        <end position="25"/>
    </location>
</feature>
<feature type="transmembrane region" description="Helical" evidence="4">
    <location>
        <begin position="168"/>
        <end position="187"/>
    </location>
</feature>
<keyword evidence="2" id="KW-0067">ATP-binding</keyword>
<keyword evidence="4" id="KW-0472">Membrane</keyword>
<dbReference type="AlphaFoldDB" id="A0A9D1IB39"/>
<reference evidence="6" key="2">
    <citation type="journal article" date="2021" name="PeerJ">
        <title>Extensive microbial diversity within the chicken gut microbiome revealed by metagenomics and culture.</title>
        <authorList>
            <person name="Gilroy R."/>
            <person name="Ravi A."/>
            <person name="Getino M."/>
            <person name="Pursley I."/>
            <person name="Horton D.L."/>
            <person name="Alikhan N.F."/>
            <person name="Baker D."/>
            <person name="Gharbi K."/>
            <person name="Hall N."/>
            <person name="Watson M."/>
            <person name="Adriaenssens E.M."/>
            <person name="Foster-Nyarko E."/>
            <person name="Jarju S."/>
            <person name="Secka A."/>
            <person name="Antonio M."/>
            <person name="Oren A."/>
            <person name="Chaudhuri R.R."/>
            <person name="La Ragione R."/>
            <person name="Hildebrand F."/>
            <person name="Pallen M.J."/>
        </authorList>
    </citation>
    <scope>NUCLEOTIDE SEQUENCE</scope>
    <source>
        <strain evidence="6">ChiHcec3-11533</strain>
    </source>
</reference>
<evidence type="ECO:0000256" key="3">
    <source>
        <dbReference type="ARBA" id="ARBA00023125"/>
    </source>
</evidence>
<feature type="domain" description="DNA mismatch repair proteins mutS family" evidence="5">
    <location>
        <begin position="363"/>
        <end position="548"/>
    </location>
</feature>
<proteinExistence type="predicted"/>
<dbReference type="GO" id="GO:0006298">
    <property type="term" value="P:mismatch repair"/>
    <property type="evidence" value="ECO:0007669"/>
    <property type="project" value="InterPro"/>
</dbReference>
<dbReference type="GO" id="GO:0030983">
    <property type="term" value="F:mismatched DNA binding"/>
    <property type="evidence" value="ECO:0007669"/>
    <property type="project" value="InterPro"/>
</dbReference>
<dbReference type="InterPro" id="IPR045076">
    <property type="entry name" value="MutS"/>
</dbReference>
<evidence type="ECO:0000259" key="5">
    <source>
        <dbReference type="SMART" id="SM00534"/>
    </source>
</evidence>
<dbReference type="SMART" id="SM00534">
    <property type="entry name" value="MUTSac"/>
    <property type="match status" value="1"/>
</dbReference>
<name>A0A9D1IB39_9FIRM</name>
<organism evidence="6 7">
    <name type="scientific">Candidatus Pullichristensenella excrementigallinarum</name>
    <dbReference type="NCBI Taxonomy" id="2840907"/>
    <lineage>
        <taxon>Bacteria</taxon>
        <taxon>Bacillati</taxon>
        <taxon>Bacillota</taxon>
        <taxon>Clostridia</taxon>
        <taxon>Candidatus Pullichristensenella</taxon>
    </lineage>
</organism>
<evidence type="ECO:0000256" key="4">
    <source>
        <dbReference type="SAM" id="Phobius"/>
    </source>
</evidence>
<evidence type="ECO:0000313" key="6">
    <source>
        <dbReference type="EMBL" id="HIU34022.1"/>
    </source>
</evidence>
<comment type="caution">
    <text evidence="6">The sequence shown here is derived from an EMBL/GenBank/DDBJ whole genome shotgun (WGS) entry which is preliminary data.</text>
</comment>
<evidence type="ECO:0000313" key="7">
    <source>
        <dbReference type="Proteomes" id="UP000824072"/>
    </source>
</evidence>
<dbReference type="PANTHER" id="PTHR11361:SF152">
    <property type="entry name" value="DNA MISMATCH REPAIR PROTEIN"/>
    <property type="match status" value="1"/>
</dbReference>
<dbReference type="InterPro" id="IPR000432">
    <property type="entry name" value="DNA_mismatch_repair_MutS_C"/>
</dbReference>
<dbReference type="GO" id="GO:0005829">
    <property type="term" value="C:cytosol"/>
    <property type="evidence" value="ECO:0007669"/>
    <property type="project" value="TreeGrafter"/>
</dbReference>
<dbReference type="SUPFAM" id="SSF52540">
    <property type="entry name" value="P-loop containing nucleoside triphosphate hydrolases"/>
    <property type="match status" value="1"/>
</dbReference>
<dbReference type="InterPro" id="IPR027417">
    <property type="entry name" value="P-loop_NTPase"/>
</dbReference>
<keyword evidence="4" id="KW-0812">Transmembrane</keyword>
<dbReference type="GO" id="GO:0005524">
    <property type="term" value="F:ATP binding"/>
    <property type="evidence" value="ECO:0007669"/>
    <property type="project" value="UniProtKB-KW"/>
</dbReference>
<sequence length="559" mass="63191">MDVSPIVLWGVALAAALIALPRLILWHKRPRQADRLLADWGCKTRAKQLDEDLLEDVAGYWREVRAEIPPEAIVDDITWRDLDMDEVFRRMDFTFSAAGSESLYALLRFTGEDDTVLARRSEILDALRSDRDSRKALFSGLVRMPRERFCGAVSLLYSSERMGPECPWLYYALAVLPLAIALGALLYPPLLLGLAFSFLLNLVLHLLGDLHWWREKNAVSYLFGVLDAARVLSRMDCPALAPEIARLRELSDALKPLRKRMRSLVPDDSDSLIGILAFYPRVLFLQDMVRLCRTAGTLRRHQGELRELYRRMGELDALQSLAALRESREDWCIPQFSPQRRVKCVSMTHPLLQNPVPNSLSWERCALITGSNASGKSTFAKAMAVNCILAQTICTCFAREFSLCRAQVRTSMAVRDNLLAGESYFLAEIRSLKRILDSASGARPVFAFVDEILRGTNTIERIAASASVLKRLSGQNALLMVATHDIELTRMLHRDFENWHFQEEVFAGGVRFPYLLLPGPAVSRNALLLLEQLGFEPSVIERAEKLVREFESSNAWPTL</sequence>
<dbReference type="Pfam" id="PF00488">
    <property type="entry name" value="MutS_V"/>
    <property type="match status" value="1"/>
</dbReference>
<keyword evidence="3" id="KW-0238">DNA-binding</keyword>
<dbReference type="Proteomes" id="UP000824072">
    <property type="component" value="Unassembled WGS sequence"/>
</dbReference>
<gene>
    <name evidence="6" type="ORF">IAB02_05615</name>
</gene>
<accession>A0A9D1IB39</accession>
<evidence type="ECO:0000256" key="2">
    <source>
        <dbReference type="ARBA" id="ARBA00022840"/>
    </source>
</evidence>